<protein>
    <submittedName>
        <fullName evidence="2">Oligosaccharide repeat unit polymerase Wzy</fullName>
    </submittedName>
</protein>
<dbReference type="eggNOG" id="ENOG50330SF">
    <property type="taxonomic scope" value="Bacteria"/>
</dbReference>
<keyword evidence="1" id="KW-0812">Transmembrane</keyword>
<dbReference type="RefSeq" id="WP_007744293.1">
    <property type="nucleotide sequence ID" value="NZ_CM001398.1"/>
</dbReference>
<name>G9WIQ4_9LACO</name>
<keyword evidence="1" id="KW-1133">Transmembrane helix</keyword>
<keyword evidence="1" id="KW-0472">Membrane</keyword>
<feature type="transmembrane region" description="Helical" evidence="1">
    <location>
        <begin position="38"/>
        <end position="56"/>
    </location>
</feature>
<dbReference type="OrthoDB" id="1886007at2"/>
<feature type="transmembrane region" description="Helical" evidence="1">
    <location>
        <begin position="361"/>
        <end position="382"/>
    </location>
</feature>
<dbReference type="AlphaFoldDB" id="G9WIQ4"/>
<feature type="transmembrane region" description="Helical" evidence="1">
    <location>
        <begin position="93"/>
        <end position="113"/>
    </location>
</feature>
<evidence type="ECO:0000313" key="2">
    <source>
        <dbReference type="EMBL" id="EHN58193.1"/>
    </source>
</evidence>
<feature type="transmembrane region" description="Helical" evidence="1">
    <location>
        <begin position="195"/>
        <end position="224"/>
    </location>
</feature>
<reference evidence="2 3" key="1">
    <citation type="journal article" date="2012" name="PLoS ONE">
        <title>Functional divergence in the genus oenococcus as predicted by genome sequencing of the newly-described species, Oenococcus kitaharae.</title>
        <authorList>
            <person name="Borneman A.R."/>
            <person name="McCarthy J.M."/>
            <person name="Chambers P.J."/>
            <person name="Bartowsky E.J."/>
        </authorList>
    </citation>
    <scope>NUCLEOTIDE SEQUENCE [LARGE SCALE GENOMIC DNA]</scope>
    <source>
        <strain evidence="3">DSM17330</strain>
    </source>
</reference>
<dbReference type="EMBL" id="AFVZ01000001">
    <property type="protein sequence ID" value="EHN58193.1"/>
    <property type="molecule type" value="Genomic_DNA"/>
</dbReference>
<feature type="transmembrane region" description="Helical" evidence="1">
    <location>
        <begin position="12"/>
        <end position="31"/>
    </location>
</feature>
<gene>
    <name evidence="2" type="ORF">OKIT_0064</name>
</gene>
<feature type="transmembrane region" description="Helical" evidence="1">
    <location>
        <begin position="236"/>
        <end position="256"/>
    </location>
</feature>
<feature type="transmembrane region" description="Helical" evidence="1">
    <location>
        <begin position="329"/>
        <end position="349"/>
    </location>
</feature>
<proteinExistence type="predicted"/>
<keyword evidence="3" id="KW-1185">Reference proteome</keyword>
<evidence type="ECO:0000313" key="3">
    <source>
        <dbReference type="Proteomes" id="UP000004959"/>
    </source>
</evidence>
<dbReference type="STRING" id="336988.NT96_03530"/>
<comment type="caution">
    <text evidence="2">The sequence shown here is derived from an EMBL/GenBank/DDBJ whole genome shotgun (WGS) entry which is preliminary data.</text>
</comment>
<dbReference type="HOGENOM" id="CLU_053854_0_0_9"/>
<evidence type="ECO:0000256" key="1">
    <source>
        <dbReference type="SAM" id="Phobius"/>
    </source>
</evidence>
<dbReference type="PATRIC" id="fig|1045004.4.peg.65"/>
<feature type="transmembrane region" description="Helical" evidence="1">
    <location>
        <begin position="164"/>
        <end position="183"/>
    </location>
</feature>
<feature type="transmembrane region" description="Helical" evidence="1">
    <location>
        <begin position="62"/>
        <end position="86"/>
    </location>
</feature>
<dbReference type="Proteomes" id="UP000004959">
    <property type="component" value="Chromosome"/>
</dbReference>
<organism evidence="2 3">
    <name type="scientific">Oenococcus kitaharae DSM 17330</name>
    <dbReference type="NCBI Taxonomy" id="1045004"/>
    <lineage>
        <taxon>Bacteria</taxon>
        <taxon>Bacillati</taxon>
        <taxon>Bacillota</taxon>
        <taxon>Bacilli</taxon>
        <taxon>Lactobacillales</taxon>
        <taxon>Lactobacillaceae</taxon>
        <taxon>Oenococcus</taxon>
    </lineage>
</organism>
<accession>G9WIQ4</accession>
<sequence length="404" mass="45145">MLSKVEDDVRTIDFQVILILFLLVLLALSTLNGLFSNLDEVAGILALVINTLYFIVGKLKRISLTVMLLLTTFFSAGLASNFFSGVERTSIEIIIDALIIAKPFLIFSAVYQLANSNTLVQLKRLLGSAIKIFLLIALFFCLLNQLRIVDMSEATNNSFRNFEFFFGFPVSFAILVLALFGIIMDTRKYIYKQPFFWICTILVVSSLKTQSLFFITVFVLLLALTRQKPTQISLRTIIIILFFSLLTALPSIINYFHTSFYSPRQVLMTGSIDLFRQYFPFGAGFATFGSPMAAQNYSPIYMNLGYNTLYGMGLGGDKSFLSDNFFAELIGQFGFIGILIFLALAINVVKTFRISQLNKNLNCYCISMFISLLAINISSSFFSSAPGALMMCVLAILSKSTTVK</sequence>
<feature type="transmembrane region" description="Helical" evidence="1">
    <location>
        <begin position="125"/>
        <end position="143"/>
    </location>
</feature>